<feature type="signal peptide" evidence="1">
    <location>
        <begin position="1"/>
        <end position="27"/>
    </location>
</feature>
<evidence type="ECO:0000313" key="2">
    <source>
        <dbReference type="EMBL" id="SDL12085.1"/>
    </source>
</evidence>
<dbReference type="Proteomes" id="UP000198683">
    <property type="component" value="Unassembled WGS sequence"/>
</dbReference>
<dbReference type="EMBL" id="FNFB01000016">
    <property type="protein sequence ID" value="SDL12085.1"/>
    <property type="molecule type" value="Genomic_DNA"/>
</dbReference>
<name>A0A1G9HGP9_9ACTN</name>
<evidence type="ECO:0000313" key="3">
    <source>
        <dbReference type="Proteomes" id="UP000198683"/>
    </source>
</evidence>
<dbReference type="PROSITE" id="PS51257">
    <property type="entry name" value="PROKAR_LIPOPROTEIN"/>
    <property type="match status" value="1"/>
</dbReference>
<protein>
    <recommendedName>
        <fullName evidence="4">Lipoprotein</fullName>
    </recommendedName>
</protein>
<gene>
    <name evidence="2" type="ORF">SAMN05421874_11633</name>
</gene>
<reference evidence="2 3" key="1">
    <citation type="submission" date="2016-10" db="EMBL/GenBank/DDBJ databases">
        <authorList>
            <person name="de Groot N.N."/>
        </authorList>
    </citation>
    <scope>NUCLEOTIDE SEQUENCE [LARGE SCALE GENOMIC DNA]</scope>
    <source>
        <strain evidence="2 3">CGMCC 4.5681</strain>
    </source>
</reference>
<evidence type="ECO:0000256" key="1">
    <source>
        <dbReference type="SAM" id="SignalP"/>
    </source>
</evidence>
<dbReference type="AlphaFoldDB" id="A0A1G9HGP9"/>
<organism evidence="2 3">
    <name type="scientific">Nonomuraea maritima</name>
    <dbReference type="NCBI Taxonomy" id="683260"/>
    <lineage>
        <taxon>Bacteria</taxon>
        <taxon>Bacillati</taxon>
        <taxon>Actinomycetota</taxon>
        <taxon>Actinomycetes</taxon>
        <taxon>Streptosporangiales</taxon>
        <taxon>Streptosporangiaceae</taxon>
        <taxon>Nonomuraea</taxon>
    </lineage>
</organism>
<proteinExistence type="predicted"/>
<feature type="chain" id="PRO_5038601921" description="Lipoprotein" evidence="1">
    <location>
        <begin position="28"/>
        <end position="139"/>
    </location>
</feature>
<keyword evidence="3" id="KW-1185">Reference proteome</keyword>
<accession>A0A1G9HGP9</accession>
<keyword evidence="1" id="KW-0732">Signal</keyword>
<dbReference type="STRING" id="683260.SAMN05421874_11633"/>
<evidence type="ECO:0008006" key="4">
    <source>
        <dbReference type="Google" id="ProtNLM"/>
    </source>
</evidence>
<sequence>MFHVHVKRLVTVALALPLLLAACQDDASSAVKYSTGGDPTDSPCDRVVSIIGYADLLLEPEGQEERQDFQDAVLGRVAEVRGITLEFGDRLPAELHGAVQDVRAATAGLARSDVPRERQVELLKQYRGAAGRIVAGCRD</sequence>